<comment type="caution">
    <text evidence="1">The sequence shown here is derived from an EMBL/GenBank/DDBJ whole genome shotgun (WGS) entry which is preliminary data.</text>
</comment>
<proteinExistence type="predicted"/>
<dbReference type="AlphaFoldDB" id="A0A9W6VZ82"/>
<organism evidence="1 2">
    <name type="scientific">Actinoallomurus iriomotensis</name>
    <dbReference type="NCBI Taxonomy" id="478107"/>
    <lineage>
        <taxon>Bacteria</taxon>
        <taxon>Bacillati</taxon>
        <taxon>Actinomycetota</taxon>
        <taxon>Actinomycetes</taxon>
        <taxon>Streptosporangiales</taxon>
        <taxon>Thermomonosporaceae</taxon>
        <taxon>Actinoallomurus</taxon>
    </lineage>
</organism>
<gene>
    <name evidence="1" type="ORF">Airi02_035540</name>
</gene>
<dbReference type="Proteomes" id="UP001165074">
    <property type="component" value="Unassembled WGS sequence"/>
</dbReference>
<dbReference type="EMBL" id="BSTK01000004">
    <property type="protein sequence ID" value="GLY85625.1"/>
    <property type="molecule type" value="Genomic_DNA"/>
</dbReference>
<name>A0A9W6VZ82_9ACTN</name>
<evidence type="ECO:0000313" key="2">
    <source>
        <dbReference type="Proteomes" id="UP001165074"/>
    </source>
</evidence>
<keyword evidence="2" id="KW-1185">Reference proteome</keyword>
<reference evidence="1" key="1">
    <citation type="submission" date="2023-03" db="EMBL/GenBank/DDBJ databases">
        <title>Actinoallomurus iriomotensis NBRC 103684.</title>
        <authorList>
            <person name="Ichikawa N."/>
            <person name="Sato H."/>
            <person name="Tonouchi N."/>
        </authorList>
    </citation>
    <scope>NUCLEOTIDE SEQUENCE</scope>
    <source>
        <strain evidence="1">NBRC 103684</strain>
    </source>
</reference>
<accession>A0A9W6VZ82</accession>
<protein>
    <submittedName>
        <fullName evidence="1">Uncharacterized protein</fullName>
    </submittedName>
</protein>
<sequence>MVIGDGPGGSISRALPSETFAESLAVWARYRNMSPNYLACKIADALGMHTIDRSQAGALFERYFSSRQRRLEFYST</sequence>
<evidence type="ECO:0000313" key="1">
    <source>
        <dbReference type="EMBL" id="GLY85625.1"/>
    </source>
</evidence>